<sequence>MEKPVLTIAEVVELGPFSKTALYDRINKGELPARKAGRLTIILRQDYLNFLARLPQLAPKAGSNRLTCPKRT</sequence>
<keyword evidence="2" id="KW-1185">Reference proteome</keyword>
<dbReference type="EMBL" id="BMES01000002">
    <property type="protein sequence ID" value="GGH20399.1"/>
    <property type="molecule type" value="Genomic_DNA"/>
</dbReference>
<protein>
    <recommendedName>
        <fullName evidence="3">Helix-turn-helix domain-containing protein</fullName>
    </recommendedName>
</protein>
<evidence type="ECO:0000313" key="1">
    <source>
        <dbReference type="EMBL" id="GGH20399.1"/>
    </source>
</evidence>
<gene>
    <name evidence="1" type="ORF">GCM10007036_23930</name>
</gene>
<dbReference type="RefSeq" id="WP_188518002.1">
    <property type="nucleotide sequence ID" value="NZ_BMES01000002.1"/>
</dbReference>
<proteinExistence type="predicted"/>
<accession>A0A917I6S2</accession>
<evidence type="ECO:0008006" key="3">
    <source>
        <dbReference type="Google" id="ProtNLM"/>
    </source>
</evidence>
<organism evidence="1 2">
    <name type="scientific">Alsobacter metallidurans</name>
    <dbReference type="NCBI Taxonomy" id="340221"/>
    <lineage>
        <taxon>Bacteria</taxon>
        <taxon>Pseudomonadati</taxon>
        <taxon>Pseudomonadota</taxon>
        <taxon>Alphaproteobacteria</taxon>
        <taxon>Hyphomicrobiales</taxon>
        <taxon>Alsobacteraceae</taxon>
        <taxon>Alsobacter</taxon>
    </lineage>
</organism>
<name>A0A917I6S2_9HYPH</name>
<reference evidence="1" key="2">
    <citation type="submission" date="2020-09" db="EMBL/GenBank/DDBJ databases">
        <authorList>
            <person name="Sun Q."/>
            <person name="Zhou Y."/>
        </authorList>
    </citation>
    <scope>NUCLEOTIDE SEQUENCE</scope>
    <source>
        <strain evidence="1">CGMCC 1.12214</strain>
    </source>
</reference>
<dbReference type="Proteomes" id="UP000603912">
    <property type="component" value="Unassembled WGS sequence"/>
</dbReference>
<evidence type="ECO:0000313" key="2">
    <source>
        <dbReference type="Proteomes" id="UP000603912"/>
    </source>
</evidence>
<comment type="caution">
    <text evidence="1">The sequence shown here is derived from an EMBL/GenBank/DDBJ whole genome shotgun (WGS) entry which is preliminary data.</text>
</comment>
<reference evidence="1" key="1">
    <citation type="journal article" date="2014" name="Int. J. Syst. Evol. Microbiol.">
        <title>Complete genome sequence of Corynebacterium casei LMG S-19264T (=DSM 44701T), isolated from a smear-ripened cheese.</title>
        <authorList>
            <consortium name="US DOE Joint Genome Institute (JGI-PGF)"/>
            <person name="Walter F."/>
            <person name="Albersmeier A."/>
            <person name="Kalinowski J."/>
            <person name="Ruckert C."/>
        </authorList>
    </citation>
    <scope>NUCLEOTIDE SEQUENCE</scope>
    <source>
        <strain evidence="1">CGMCC 1.12214</strain>
    </source>
</reference>
<dbReference type="AlphaFoldDB" id="A0A917I6S2"/>